<gene>
    <name evidence="2" type="ORF">V6N11_030002</name>
</gene>
<feature type="region of interest" description="Disordered" evidence="1">
    <location>
        <begin position="48"/>
        <end position="67"/>
    </location>
</feature>
<protein>
    <submittedName>
        <fullName evidence="2">Uncharacterized protein</fullName>
    </submittedName>
</protein>
<dbReference type="EMBL" id="JBBPBN010000057">
    <property type="protein sequence ID" value="KAK8988619.1"/>
    <property type="molecule type" value="Genomic_DNA"/>
</dbReference>
<feature type="region of interest" description="Disordered" evidence="1">
    <location>
        <begin position="1"/>
        <end position="42"/>
    </location>
</feature>
<evidence type="ECO:0000313" key="2">
    <source>
        <dbReference type="EMBL" id="KAK8988619.1"/>
    </source>
</evidence>
<dbReference type="Proteomes" id="UP001396334">
    <property type="component" value="Unassembled WGS sequence"/>
</dbReference>
<comment type="caution">
    <text evidence="2">The sequence shown here is derived from an EMBL/GenBank/DDBJ whole genome shotgun (WGS) entry which is preliminary data.</text>
</comment>
<proteinExistence type="predicted"/>
<accession>A0ABR2PJL0</accession>
<organism evidence="2 3">
    <name type="scientific">Hibiscus sabdariffa</name>
    <name type="common">roselle</name>
    <dbReference type="NCBI Taxonomy" id="183260"/>
    <lineage>
        <taxon>Eukaryota</taxon>
        <taxon>Viridiplantae</taxon>
        <taxon>Streptophyta</taxon>
        <taxon>Embryophyta</taxon>
        <taxon>Tracheophyta</taxon>
        <taxon>Spermatophyta</taxon>
        <taxon>Magnoliopsida</taxon>
        <taxon>eudicotyledons</taxon>
        <taxon>Gunneridae</taxon>
        <taxon>Pentapetalae</taxon>
        <taxon>rosids</taxon>
        <taxon>malvids</taxon>
        <taxon>Malvales</taxon>
        <taxon>Malvaceae</taxon>
        <taxon>Malvoideae</taxon>
        <taxon>Hibiscus</taxon>
    </lineage>
</organism>
<reference evidence="2 3" key="1">
    <citation type="journal article" date="2024" name="G3 (Bethesda)">
        <title>Genome assembly of Hibiscus sabdariffa L. provides insights into metabolisms of medicinal natural products.</title>
        <authorList>
            <person name="Kim T."/>
        </authorList>
    </citation>
    <scope>NUCLEOTIDE SEQUENCE [LARGE SCALE GENOMIC DNA]</scope>
    <source>
        <strain evidence="2">TK-2024</strain>
        <tissue evidence="2">Old leaves</tissue>
    </source>
</reference>
<evidence type="ECO:0000313" key="3">
    <source>
        <dbReference type="Proteomes" id="UP001396334"/>
    </source>
</evidence>
<sequence>MDSARKYGLLQRKPHQRNITSGRFKPTKTDPRSTQTLRRATARRQITDVDFEGEDQHSETSTSNKSELWMKTPTRVARVIRWKIGDFRRVRRVLFCFIDYSLKIENV</sequence>
<evidence type="ECO:0000256" key="1">
    <source>
        <dbReference type="SAM" id="MobiDB-lite"/>
    </source>
</evidence>
<keyword evidence="3" id="KW-1185">Reference proteome</keyword>
<name>A0ABR2PJL0_9ROSI</name>